<dbReference type="InterPro" id="IPR023696">
    <property type="entry name" value="Ureohydrolase_dom_sf"/>
</dbReference>
<evidence type="ECO:0000313" key="14">
    <source>
        <dbReference type="Proteomes" id="UP001207626"/>
    </source>
</evidence>
<dbReference type="PIRSF" id="PIRSF036979">
    <property type="entry name" value="Arginase"/>
    <property type="match status" value="1"/>
</dbReference>
<comment type="caution">
    <text evidence="13">The sequence shown here is derived from an EMBL/GenBank/DDBJ whole genome shotgun (WGS) entry which is preliminary data.</text>
</comment>
<dbReference type="PANTHER" id="PTHR43782:SF3">
    <property type="entry name" value="ARGINASE"/>
    <property type="match status" value="1"/>
</dbReference>
<comment type="similarity">
    <text evidence="10 11">Belongs to the arginase family.</text>
</comment>
<accession>A0ABT4DZZ3</accession>
<proteinExistence type="inferred from homology"/>
<evidence type="ECO:0000256" key="3">
    <source>
        <dbReference type="ARBA" id="ARBA00018123"/>
    </source>
</evidence>
<dbReference type="RefSeq" id="WP_254912214.1">
    <property type="nucleotide sequence ID" value="NZ_JAMDLV010000057.1"/>
</dbReference>
<comment type="catalytic activity">
    <reaction evidence="8 12">
        <text>L-arginine + H2O = urea + L-ornithine</text>
        <dbReference type="Rhea" id="RHEA:20569"/>
        <dbReference type="ChEBI" id="CHEBI:15377"/>
        <dbReference type="ChEBI" id="CHEBI:16199"/>
        <dbReference type="ChEBI" id="CHEBI:32682"/>
        <dbReference type="ChEBI" id="CHEBI:46911"/>
        <dbReference type="EC" id="3.5.3.1"/>
    </reaction>
</comment>
<sequence>MTMTMNRKLSIISVPFGLGAGRAGAEQGPESIVRAGLLRQLKQLGAEVAAVREVDLPSAATAREGQDEAPVPARNAKHLAEVLYTCSALAEQVSAAVTDGCFPLVLGGDHSIAMGTLAGLTRHYRNVGVIWFDAHSDLNTEETSPSGNVHGMSLAVAVGRAGFEEMPWAGPYVRADRVVLIGARDLDPGEKEFIRQQGITCFTMHEIDRMGMERVVQEALRIVGRDTDGVHLSFDVDSIDPSEAPGTGTPVRGGVSYREAHLALELMHESGLITSAEFVEVNPTLDVNNQTARLAKELIGSLFGQRIL</sequence>
<dbReference type="EC" id="3.5.3.1" evidence="2 9"/>
<keyword evidence="5 12" id="KW-0479">Metal-binding</keyword>
<evidence type="ECO:0000256" key="6">
    <source>
        <dbReference type="ARBA" id="ARBA00022801"/>
    </source>
</evidence>
<dbReference type="PANTHER" id="PTHR43782">
    <property type="entry name" value="ARGINASE"/>
    <property type="match status" value="1"/>
</dbReference>
<dbReference type="NCBIfam" id="TIGR01229">
    <property type="entry name" value="rocF_arginase"/>
    <property type="match status" value="1"/>
</dbReference>
<evidence type="ECO:0000256" key="9">
    <source>
        <dbReference type="NCBIfam" id="TIGR01229"/>
    </source>
</evidence>
<gene>
    <name evidence="13" type="primary">rocF</name>
    <name evidence="13" type="ORF">M5X09_24515</name>
</gene>
<evidence type="ECO:0000256" key="4">
    <source>
        <dbReference type="ARBA" id="ARBA00022503"/>
    </source>
</evidence>
<dbReference type="GO" id="GO:0004053">
    <property type="term" value="F:arginase activity"/>
    <property type="evidence" value="ECO:0007669"/>
    <property type="project" value="UniProtKB-EC"/>
</dbReference>
<dbReference type="CDD" id="cd09989">
    <property type="entry name" value="Arginase"/>
    <property type="match status" value="1"/>
</dbReference>
<evidence type="ECO:0000256" key="10">
    <source>
        <dbReference type="PROSITE-ProRule" id="PRU00742"/>
    </source>
</evidence>
<evidence type="ECO:0000256" key="8">
    <source>
        <dbReference type="ARBA" id="ARBA00047391"/>
    </source>
</evidence>
<dbReference type="Gene3D" id="3.40.800.10">
    <property type="entry name" value="Ureohydrolase domain"/>
    <property type="match status" value="1"/>
</dbReference>
<comment type="pathway">
    <text evidence="1">Nitrogen metabolism; urea cycle; L-ornithine and urea from L-arginine: step 1/1.</text>
</comment>
<keyword evidence="14" id="KW-1185">Reference proteome</keyword>
<dbReference type="SUPFAM" id="SSF52768">
    <property type="entry name" value="Arginase/deacetylase"/>
    <property type="match status" value="1"/>
</dbReference>
<dbReference type="PROSITE" id="PS51409">
    <property type="entry name" value="ARGINASE_2"/>
    <property type="match status" value="1"/>
</dbReference>
<dbReference type="Pfam" id="PF00491">
    <property type="entry name" value="Arginase"/>
    <property type="match status" value="1"/>
</dbReference>
<evidence type="ECO:0000256" key="2">
    <source>
        <dbReference type="ARBA" id="ARBA00012168"/>
    </source>
</evidence>
<evidence type="ECO:0000313" key="13">
    <source>
        <dbReference type="EMBL" id="MCY9522785.1"/>
    </source>
</evidence>
<evidence type="ECO:0000256" key="5">
    <source>
        <dbReference type="ARBA" id="ARBA00022723"/>
    </source>
</evidence>
<dbReference type="PRINTS" id="PR00116">
    <property type="entry name" value="ARGINASE"/>
</dbReference>
<dbReference type="InterPro" id="IPR020855">
    <property type="entry name" value="Ureohydrolase_Mn_BS"/>
</dbReference>
<reference evidence="13 14" key="1">
    <citation type="submission" date="2022-05" db="EMBL/GenBank/DDBJ databases">
        <title>Genome Sequencing of Bee-Associated Microbes.</title>
        <authorList>
            <person name="Dunlap C."/>
        </authorList>
    </citation>
    <scope>NUCLEOTIDE SEQUENCE [LARGE SCALE GENOMIC DNA]</scope>
    <source>
        <strain evidence="13 14">NRRL NRS-1438</strain>
    </source>
</reference>
<protein>
    <recommendedName>
        <fullName evidence="3 9">Arginase</fullName>
        <ecNumber evidence="2 9">3.5.3.1</ecNumber>
    </recommendedName>
</protein>
<dbReference type="PROSITE" id="PS01053">
    <property type="entry name" value="ARGINASE_1"/>
    <property type="match status" value="1"/>
</dbReference>
<dbReference type="Proteomes" id="UP001207626">
    <property type="component" value="Unassembled WGS sequence"/>
</dbReference>
<evidence type="ECO:0000256" key="12">
    <source>
        <dbReference type="RuleBase" id="RU361159"/>
    </source>
</evidence>
<organism evidence="13 14">
    <name type="scientific">Paenibacillus apiarius</name>
    <dbReference type="NCBI Taxonomy" id="46240"/>
    <lineage>
        <taxon>Bacteria</taxon>
        <taxon>Bacillati</taxon>
        <taxon>Bacillota</taxon>
        <taxon>Bacilli</taxon>
        <taxon>Bacillales</taxon>
        <taxon>Paenibacillaceae</taxon>
        <taxon>Paenibacillus</taxon>
    </lineage>
</organism>
<evidence type="ECO:0000256" key="7">
    <source>
        <dbReference type="ARBA" id="ARBA00023211"/>
    </source>
</evidence>
<dbReference type="EMBL" id="JAMDLW010000052">
    <property type="protein sequence ID" value="MCY9522785.1"/>
    <property type="molecule type" value="Genomic_DNA"/>
</dbReference>
<keyword evidence="6 11" id="KW-0378">Hydrolase</keyword>
<evidence type="ECO:0000256" key="1">
    <source>
        <dbReference type="ARBA" id="ARBA00005098"/>
    </source>
</evidence>
<keyword evidence="7 12" id="KW-0464">Manganese</keyword>
<comment type="cofactor">
    <cofactor evidence="12">
        <name>Mn(2+)</name>
        <dbReference type="ChEBI" id="CHEBI:29035"/>
    </cofactor>
    <text evidence="12">Binds 2 manganese ions per subunit.</text>
</comment>
<dbReference type="InterPro" id="IPR014033">
    <property type="entry name" value="Arginase"/>
</dbReference>
<evidence type="ECO:0000256" key="11">
    <source>
        <dbReference type="RuleBase" id="RU003684"/>
    </source>
</evidence>
<keyword evidence="4 12" id="KW-0056">Arginine metabolism</keyword>
<name>A0ABT4DZZ3_9BACL</name>
<dbReference type="InterPro" id="IPR006035">
    <property type="entry name" value="Ureohydrolase"/>
</dbReference>